<name>A0A8T0HMK2_CERPU</name>
<protein>
    <recommendedName>
        <fullName evidence="9">Nuclear pore complex protein Nup85</fullName>
    </recommendedName>
</protein>
<accession>A0A8T0HMK2</accession>
<keyword evidence="4 9" id="KW-0509">mRNA transport</keyword>
<evidence type="ECO:0000256" key="8">
    <source>
        <dbReference type="ARBA" id="ARBA00023242"/>
    </source>
</evidence>
<reference evidence="11" key="1">
    <citation type="submission" date="2020-06" db="EMBL/GenBank/DDBJ databases">
        <title>WGS assembly of Ceratodon purpureus strain R40.</title>
        <authorList>
            <person name="Carey S.B."/>
            <person name="Jenkins J."/>
            <person name="Shu S."/>
            <person name="Lovell J.T."/>
            <person name="Sreedasyam A."/>
            <person name="Maumus F."/>
            <person name="Tiley G.P."/>
            <person name="Fernandez-Pozo N."/>
            <person name="Barry K."/>
            <person name="Chen C."/>
            <person name="Wang M."/>
            <person name="Lipzen A."/>
            <person name="Daum C."/>
            <person name="Saski C.A."/>
            <person name="Payton A.C."/>
            <person name="Mcbreen J.C."/>
            <person name="Conrad R.E."/>
            <person name="Kollar L.M."/>
            <person name="Olsson S."/>
            <person name="Huttunen S."/>
            <person name="Landis J.B."/>
            <person name="Wickett N.J."/>
            <person name="Johnson M.G."/>
            <person name="Rensing S.A."/>
            <person name="Grimwood J."/>
            <person name="Schmutz J."/>
            <person name="Mcdaniel S.F."/>
        </authorList>
    </citation>
    <scope>NUCLEOTIDE SEQUENCE</scope>
    <source>
        <strain evidence="11">R40</strain>
    </source>
</reference>
<comment type="subcellular location">
    <subcellularLocation>
        <location evidence="1 9">Nucleus</location>
        <location evidence="1 9">Nuclear pore complex</location>
    </subcellularLocation>
</comment>
<proteinExistence type="inferred from homology"/>
<keyword evidence="3 9" id="KW-0813">Transport</keyword>
<comment type="similarity">
    <text evidence="2 9">Belongs to the nucleoporin Nup85 family.</text>
</comment>
<dbReference type="Proteomes" id="UP000822688">
    <property type="component" value="Chromosome V"/>
</dbReference>
<feature type="region of interest" description="Disordered" evidence="10">
    <location>
        <begin position="1"/>
        <end position="21"/>
    </location>
</feature>
<gene>
    <name evidence="11" type="ORF">KC19_VG054000</name>
</gene>
<dbReference type="GO" id="GO:0006606">
    <property type="term" value="P:protein import into nucleus"/>
    <property type="evidence" value="ECO:0007669"/>
    <property type="project" value="TreeGrafter"/>
</dbReference>
<dbReference type="GO" id="GO:0045893">
    <property type="term" value="P:positive regulation of DNA-templated transcription"/>
    <property type="evidence" value="ECO:0007669"/>
    <property type="project" value="TreeGrafter"/>
</dbReference>
<evidence type="ECO:0000313" key="12">
    <source>
        <dbReference type="Proteomes" id="UP000822688"/>
    </source>
</evidence>
<dbReference type="PANTHER" id="PTHR13373">
    <property type="entry name" value="FROUNT PROTEIN-RELATED"/>
    <property type="match status" value="1"/>
</dbReference>
<evidence type="ECO:0000256" key="1">
    <source>
        <dbReference type="ARBA" id="ARBA00004567"/>
    </source>
</evidence>
<dbReference type="GO" id="GO:0031080">
    <property type="term" value="C:nuclear pore outer ring"/>
    <property type="evidence" value="ECO:0007669"/>
    <property type="project" value="TreeGrafter"/>
</dbReference>
<evidence type="ECO:0000256" key="5">
    <source>
        <dbReference type="ARBA" id="ARBA00022927"/>
    </source>
</evidence>
<keyword evidence="12" id="KW-1185">Reference proteome</keyword>
<comment type="subunit">
    <text evidence="9">Component of the nuclear pore complex (NPC).</text>
</comment>
<evidence type="ECO:0000256" key="10">
    <source>
        <dbReference type="SAM" id="MobiDB-lite"/>
    </source>
</evidence>
<dbReference type="GO" id="GO:0017056">
    <property type="term" value="F:structural constituent of nuclear pore"/>
    <property type="evidence" value="ECO:0007669"/>
    <property type="project" value="TreeGrafter"/>
</dbReference>
<evidence type="ECO:0000313" key="11">
    <source>
        <dbReference type="EMBL" id="KAG0571923.1"/>
    </source>
</evidence>
<comment type="function">
    <text evidence="9">Functions as a component of the nuclear pore complex (NPC).</text>
</comment>
<keyword evidence="5 9" id="KW-0653">Protein transport</keyword>
<keyword evidence="9" id="KW-0472">Membrane</keyword>
<dbReference type="PANTHER" id="PTHR13373:SF21">
    <property type="entry name" value="NUCLEAR PORE COMPLEX PROTEIN NUP85"/>
    <property type="match status" value="1"/>
</dbReference>
<keyword evidence="7 9" id="KW-0906">Nuclear pore complex</keyword>
<dbReference type="GO" id="GO:0006406">
    <property type="term" value="P:mRNA export from nucleus"/>
    <property type="evidence" value="ECO:0007669"/>
    <property type="project" value="TreeGrafter"/>
</dbReference>
<evidence type="ECO:0000256" key="3">
    <source>
        <dbReference type="ARBA" id="ARBA00022448"/>
    </source>
</evidence>
<comment type="caution">
    <text evidence="11">The sequence shown here is derived from an EMBL/GenBank/DDBJ whole genome shotgun (WGS) entry which is preliminary data.</text>
</comment>
<keyword evidence="8 9" id="KW-0539">Nucleus</keyword>
<keyword evidence="6 9" id="KW-0811">Translocation</keyword>
<dbReference type="AlphaFoldDB" id="A0A8T0HMK2"/>
<dbReference type="Pfam" id="PF07575">
    <property type="entry name" value="Nucleopor_Nup85"/>
    <property type="match status" value="1"/>
</dbReference>
<evidence type="ECO:0000256" key="2">
    <source>
        <dbReference type="ARBA" id="ARBA00005573"/>
    </source>
</evidence>
<dbReference type="GO" id="GO:0031965">
    <property type="term" value="C:nuclear membrane"/>
    <property type="evidence" value="ECO:0007669"/>
    <property type="project" value="UniProtKB-UniRule"/>
</dbReference>
<sequence>MPNLSGARELVPYAKPSSSAGEDGVVVHTVHHSVAGSPRVLVSWGPGNTLCVSYLAQGGGGEGDQDVVMNPRFGDENAGNGKVVEVKLGKKDDRPPAEKRALAYSSVQAFAFLQNQKLMMLQHDGGPSRTVTSDWWQTVLDFSQTISGTLGPSFGPPGSATDFSGFSSKEVQESSTPKIEKAIWDLVEIFYVDKNAASWLPERLVDWLASYDVVLSSATLYTKLTKLQQKLIILRFPEDDQEYWDGIASALAVGWLDIVVSLLRMHGSYQHDQIDNRNVENGLVETVAVLISKMPRLRPSLPAGAPGQAFNFKPEFSKAWEKWRSQVAKLDGSTYWGECNHRETLRGLKKLLKVLLGSIEDLLMATSHWMELLVAHLLHVQPFSKVSEGLAGYAVKCVESKGDTGMNESSLTNDPFQELILAILSDDTEVVVAECTRIFDPWLMAHVMELLTAKSKYAQTLLKEERYNLGGISLEELNRLFYAQVLASHQLTWQVR</sequence>
<evidence type="ECO:0000256" key="7">
    <source>
        <dbReference type="ARBA" id="ARBA00023132"/>
    </source>
</evidence>
<evidence type="ECO:0000256" key="6">
    <source>
        <dbReference type="ARBA" id="ARBA00023010"/>
    </source>
</evidence>
<evidence type="ECO:0000256" key="4">
    <source>
        <dbReference type="ARBA" id="ARBA00022816"/>
    </source>
</evidence>
<dbReference type="InterPro" id="IPR011502">
    <property type="entry name" value="Nucleoporin_Nup85"/>
</dbReference>
<evidence type="ECO:0000256" key="9">
    <source>
        <dbReference type="RuleBase" id="RU365073"/>
    </source>
</evidence>
<dbReference type="EMBL" id="CM026426">
    <property type="protein sequence ID" value="KAG0571923.1"/>
    <property type="molecule type" value="Genomic_DNA"/>
</dbReference>
<organism evidence="11 12">
    <name type="scientific">Ceratodon purpureus</name>
    <name type="common">Fire moss</name>
    <name type="synonym">Dicranum purpureum</name>
    <dbReference type="NCBI Taxonomy" id="3225"/>
    <lineage>
        <taxon>Eukaryota</taxon>
        <taxon>Viridiplantae</taxon>
        <taxon>Streptophyta</taxon>
        <taxon>Embryophyta</taxon>
        <taxon>Bryophyta</taxon>
        <taxon>Bryophytina</taxon>
        <taxon>Bryopsida</taxon>
        <taxon>Dicranidae</taxon>
        <taxon>Pseudoditrichales</taxon>
        <taxon>Ditrichaceae</taxon>
        <taxon>Ceratodon</taxon>
    </lineage>
</organism>